<dbReference type="PANTHER" id="PTHR11929">
    <property type="entry name" value="ALPHA- 1,3 -FUCOSYLTRANSFERASE"/>
    <property type="match status" value="1"/>
</dbReference>
<dbReference type="Pfam" id="PF00852">
    <property type="entry name" value="Glyco_transf_10"/>
    <property type="match status" value="1"/>
</dbReference>
<dbReference type="GO" id="GO:0008417">
    <property type="term" value="F:fucosyltransferase activity"/>
    <property type="evidence" value="ECO:0007669"/>
    <property type="project" value="InterPro"/>
</dbReference>
<keyword evidence="3" id="KW-0808">Transferase</keyword>
<evidence type="ECO:0000313" key="5">
    <source>
        <dbReference type="EMBL" id="PSV89163.1"/>
    </source>
</evidence>
<protein>
    <recommendedName>
        <fullName evidence="4">Fucosyltransferase C-terminal domain-containing protein</fullName>
    </recommendedName>
</protein>
<evidence type="ECO:0000259" key="4">
    <source>
        <dbReference type="Pfam" id="PF00852"/>
    </source>
</evidence>
<dbReference type="InterPro" id="IPR055270">
    <property type="entry name" value="Glyco_tran_10_C"/>
</dbReference>
<feature type="domain" description="Fucosyltransferase C-terminal" evidence="4">
    <location>
        <begin position="200"/>
        <end position="308"/>
    </location>
</feature>
<comment type="caution">
    <text evidence="5">The sequence shown here is derived from an EMBL/GenBank/DDBJ whole genome shotgun (WGS) entry which is preliminary data.</text>
</comment>
<dbReference type="PANTHER" id="PTHR11929:SF194">
    <property type="entry name" value="ALPHA-(1,3)-FUCOSYLTRANSFERASE 10"/>
    <property type="match status" value="1"/>
</dbReference>
<dbReference type="AlphaFoldDB" id="A0A2T3M919"/>
<gene>
    <name evidence="5" type="ORF">CTM89_12350</name>
</gene>
<reference evidence="5 6" key="1">
    <citation type="submission" date="2018-03" db="EMBL/GenBank/DDBJ databases">
        <title>Whole genome sequencing of Histamine producing bacteria.</title>
        <authorList>
            <person name="Butler K."/>
        </authorList>
    </citation>
    <scope>NUCLEOTIDE SEQUENCE [LARGE SCALE GENOMIC DNA]</scope>
    <source>
        <strain evidence="5 6">ATCC 33979</strain>
    </source>
</reference>
<keyword evidence="2" id="KW-0328">Glycosyltransferase</keyword>
<comment type="similarity">
    <text evidence="1">Belongs to the glycosyltransferase 10 family.</text>
</comment>
<dbReference type="RefSeq" id="WP_107277387.1">
    <property type="nucleotide sequence ID" value="NZ_PYOJ01000014.1"/>
</dbReference>
<dbReference type="EMBL" id="PYOJ01000014">
    <property type="protein sequence ID" value="PSV89163.1"/>
    <property type="molecule type" value="Genomic_DNA"/>
</dbReference>
<dbReference type="SUPFAM" id="SSF53756">
    <property type="entry name" value="UDP-Glycosyltransferase/glycogen phosphorylase"/>
    <property type="match status" value="1"/>
</dbReference>
<dbReference type="Gene3D" id="3.40.50.11660">
    <property type="entry name" value="Glycosyl transferase family 10, C-terminal domain"/>
    <property type="match status" value="1"/>
</dbReference>
<evidence type="ECO:0000313" key="6">
    <source>
        <dbReference type="Proteomes" id="UP000240410"/>
    </source>
</evidence>
<name>A0A2T3M919_PHOLE</name>
<dbReference type="InterPro" id="IPR038577">
    <property type="entry name" value="GT10-like_C_sf"/>
</dbReference>
<dbReference type="GO" id="GO:0016020">
    <property type="term" value="C:membrane"/>
    <property type="evidence" value="ECO:0007669"/>
    <property type="project" value="InterPro"/>
</dbReference>
<dbReference type="OrthoDB" id="9791032at2"/>
<accession>A0A2T3M919</accession>
<evidence type="ECO:0000256" key="1">
    <source>
        <dbReference type="ARBA" id="ARBA00008919"/>
    </source>
</evidence>
<evidence type="ECO:0000256" key="3">
    <source>
        <dbReference type="ARBA" id="ARBA00022679"/>
    </source>
</evidence>
<sequence length="339" mass="40384">MKKVALCLSYHLNNKLFDMKDINTNRDNCNYPMFLLKDSLAKESIDLSTYDINHADNSDFSFYFDYSKPLGFAKKNYLFLFESDVIAPNGWKLDVQKKFDKIFTWKDSLVDNKKFFKINYTHLFPSEAELVEKYIPFYEKKLCTLISGNKIASHPNELYSKRVDIIKWFEKKHLSEFEFYGVGWDRPISQNKYINYIFSKKTIVNRFFYKFKSYKGSVESKKETLKNYKFTICFENAQNIEGYITEKIFDCFFAGSIPIYWGAPNITEHIPKECFIDFRDFNDYSELYDFIKNMDENTYNIYIESAREFLLSSKSNQFKAKALSDTIIKHVIEDIRDEK</sequence>
<evidence type="ECO:0000256" key="2">
    <source>
        <dbReference type="ARBA" id="ARBA00022676"/>
    </source>
</evidence>
<dbReference type="Proteomes" id="UP000240410">
    <property type="component" value="Unassembled WGS sequence"/>
</dbReference>
<proteinExistence type="inferred from homology"/>
<organism evidence="5 6">
    <name type="scientific">Photobacterium leiognathi</name>
    <dbReference type="NCBI Taxonomy" id="553611"/>
    <lineage>
        <taxon>Bacteria</taxon>
        <taxon>Pseudomonadati</taxon>
        <taxon>Pseudomonadota</taxon>
        <taxon>Gammaproteobacteria</taxon>
        <taxon>Vibrionales</taxon>
        <taxon>Vibrionaceae</taxon>
        <taxon>Photobacterium</taxon>
    </lineage>
</organism>
<dbReference type="InterPro" id="IPR001503">
    <property type="entry name" value="Glyco_trans_10"/>
</dbReference>